<evidence type="ECO:0000313" key="3">
    <source>
        <dbReference type="Proteomes" id="UP000826254"/>
    </source>
</evidence>
<feature type="transmembrane region" description="Helical" evidence="1">
    <location>
        <begin position="170"/>
        <end position="192"/>
    </location>
</feature>
<dbReference type="RefSeq" id="WP_222608225.1">
    <property type="nucleotide sequence ID" value="NZ_CP081958.1"/>
</dbReference>
<dbReference type="InterPro" id="IPR010640">
    <property type="entry name" value="Low_temperature_requirement_A"/>
</dbReference>
<feature type="transmembrane region" description="Helical" evidence="1">
    <location>
        <begin position="113"/>
        <end position="132"/>
    </location>
</feature>
<feature type="transmembrane region" description="Helical" evidence="1">
    <location>
        <begin position="58"/>
        <end position="77"/>
    </location>
</feature>
<organism evidence="2 3">
    <name type="scientific">Halobaculum magnesiiphilum</name>
    <dbReference type="NCBI Taxonomy" id="1017351"/>
    <lineage>
        <taxon>Archaea</taxon>
        <taxon>Methanobacteriati</taxon>
        <taxon>Methanobacteriota</taxon>
        <taxon>Stenosarchaea group</taxon>
        <taxon>Halobacteria</taxon>
        <taxon>Halobacteriales</taxon>
        <taxon>Haloferacaceae</taxon>
        <taxon>Halobaculum</taxon>
    </lineage>
</organism>
<feature type="transmembrane region" description="Helical" evidence="1">
    <location>
        <begin position="360"/>
        <end position="381"/>
    </location>
</feature>
<feature type="transmembrane region" description="Helical" evidence="1">
    <location>
        <begin position="29"/>
        <end position="52"/>
    </location>
</feature>
<name>A0A8T8WF02_9EURY</name>
<evidence type="ECO:0000256" key="1">
    <source>
        <dbReference type="SAM" id="Phobius"/>
    </source>
</evidence>
<keyword evidence="1" id="KW-0812">Transmembrane</keyword>
<dbReference type="EMBL" id="CP081958">
    <property type="protein sequence ID" value="QZP38425.1"/>
    <property type="molecule type" value="Genomic_DNA"/>
</dbReference>
<dbReference type="PANTHER" id="PTHR36840">
    <property type="entry name" value="BLL5714 PROTEIN"/>
    <property type="match status" value="1"/>
</dbReference>
<protein>
    <submittedName>
        <fullName evidence="2">Low temperature requirement protein A</fullName>
    </submittedName>
</protein>
<dbReference type="KEGG" id="hmp:K6T50_04605"/>
<keyword evidence="1" id="KW-1133">Transmembrane helix</keyword>
<accession>A0A8T8WF02</accession>
<dbReference type="GeneID" id="67177397"/>
<proteinExistence type="predicted"/>
<sequence length="394" mass="41511">MSTSDSSASFDPDPTDVSEQGKAASTVELFFDLVFVFAFTQVTGFLVAHLTWAGLARGAAILAAVWWAWVCYTWLTGAAAAEENVVERLLLFTAMAAMVVVALSIPGAFGETALVYGVAYFVVRVLHVLLYVRTAPAETRAAVVRVAPGFLGGPALLVAASFVTGPLASGLWIAALAIDYGIVFVRGVEGFTVDVGHFVERYQLIMIIALGESIVAIGVAVGVDALTSGPMVVLAVLLGFVLAVSLWWLYFDYIILAAGQKLADVSDHAQTRLARDSYSVLHLPIVGSIIFVALGIEQTLAHVGEPLGLVAAVGLCGGCALYLLGHNAWRYHDHGTVSVARLLVAGLAFALIFVSGQVTAIAVLAALTVLFVGLAAYETVFSDDRNAIRGRHLS</sequence>
<feature type="transmembrane region" description="Helical" evidence="1">
    <location>
        <begin position="307"/>
        <end position="324"/>
    </location>
</feature>
<feature type="transmembrane region" description="Helical" evidence="1">
    <location>
        <begin position="336"/>
        <end position="354"/>
    </location>
</feature>
<feature type="transmembrane region" description="Helical" evidence="1">
    <location>
        <begin position="144"/>
        <end position="164"/>
    </location>
</feature>
<keyword evidence="1" id="KW-0472">Membrane</keyword>
<feature type="transmembrane region" description="Helical" evidence="1">
    <location>
        <begin position="280"/>
        <end position="301"/>
    </location>
</feature>
<reference evidence="2 3" key="1">
    <citation type="journal article" date="2021" name="Int. J. Syst. Evol. Microbiol.">
        <title>Halobaculum halophilum sp. nov. and Halobaculum salinum sp. nov., isolated from salt lake and saline soil.</title>
        <authorList>
            <person name="Cui H.L."/>
            <person name="Shi X.W."/>
            <person name="Yin X.M."/>
            <person name="Yang X.Y."/>
            <person name="Hou J."/>
            <person name="Zhu L."/>
        </authorList>
    </citation>
    <scope>NUCLEOTIDE SEQUENCE [LARGE SCALE GENOMIC DNA]</scope>
    <source>
        <strain evidence="2 3">NBRC 109044</strain>
    </source>
</reference>
<feature type="transmembrane region" description="Helical" evidence="1">
    <location>
        <begin position="89"/>
        <end position="107"/>
    </location>
</feature>
<feature type="transmembrane region" description="Helical" evidence="1">
    <location>
        <begin position="229"/>
        <end position="251"/>
    </location>
</feature>
<dbReference type="Proteomes" id="UP000826254">
    <property type="component" value="Chromosome"/>
</dbReference>
<feature type="transmembrane region" description="Helical" evidence="1">
    <location>
        <begin position="204"/>
        <end position="223"/>
    </location>
</feature>
<evidence type="ECO:0000313" key="2">
    <source>
        <dbReference type="EMBL" id="QZP38425.1"/>
    </source>
</evidence>
<dbReference type="Pfam" id="PF06772">
    <property type="entry name" value="LtrA"/>
    <property type="match status" value="1"/>
</dbReference>
<keyword evidence="3" id="KW-1185">Reference proteome</keyword>
<dbReference type="AlphaFoldDB" id="A0A8T8WF02"/>
<dbReference type="PANTHER" id="PTHR36840:SF1">
    <property type="entry name" value="BLL5714 PROTEIN"/>
    <property type="match status" value="1"/>
</dbReference>
<gene>
    <name evidence="2" type="ORF">K6T50_04605</name>
</gene>